<dbReference type="GO" id="GO:0003684">
    <property type="term" value="F:damaged DNA binding"/>
    <property type="evidence" value="ECO:0007669"/>
    <property type="project" value="TreeGrafter"/>
</dbReference>
<evidence type="ECO:0000256" key="3">
    <source>
        <dbReference type="ARBA" id="ARBA00023242"/>
    </source>
</evidence>
<dbReference type="CDD" id="cd04479">
    <property type="entry name" value="RPA3"/>
    <property type="match status" value="1"/>
</dbReference>
<dbReference type="GO" id="GO:0035861">
    <property type="term" value="C:site of double-strand break"/>
    <property type="evidence" value="ECO:0007669"/>
    <property type="project" value="TreeGrafter"/>
</dbReference>
<dbReference type="AlphaFoldDB" id="A0A9W8L066"/>
<protein>
    <recommendedName>
        <fullName evidence="6">Replication factor A protein 3</fullName>
    </recommendedName>
</protein>
<name>A0A9W8L066_9FUNG</name>
<dbReference type="GO" id="GO:0003697">
    <property type="term" value="F:single-stranded DNA binding"/>
    <property type="evidence" value="ECO:0007669"/>
    <property type="project" value="TreeGrafter"/>
</dbReference>
<dbReference type="PANTHER" id="PTHR15114:SF1">
    <property type="entry name" value="REPLICATION PROTEIN A 14 KDA SUBUNIT"/>
    <property type="match status" value="1"/>
</dbReference>
<evidence type="ECO:0008006" key="6">
    <source>
        <dbReference type="Google" id="ProtNLM"/>
    </source>
</evidence>
<comment type="subcellular location">
    <subcellularLocation>
        <location evidence="1">Nucleus</location>
    </subcellularLocation>
</comment>
<keyword evidence="3" id="KW-0539">Nucleus</keyword>
<proteinExistence type="inferred from homology"/>
<evidence type="ECO:0000256" key="1">
    <source>
        <dbReference type="ARBA" id="ARBA00004123"/>
    </source>
</evidence>
<gene>
    <name evidence="4" type="ORF">GGI25_001350</name>
</gene>
<dbReference type="GO" id="GO:0006260">
    <property type="term" value="P:DNA replication"/>
    <property type="evidence" value="ECO:0007669"/>
    <property type="project" value="InterPro"/>
</dbReference>
<dbReference type="SUPFAM" id="SSF50249">
    <property type="entry name" value="Nucleic acid-binding proteins"/>
    <property type="match status" value="1"/>
</dbReference>
<dbReference type="Proteomes" id="UP001151518">
    <property type="component" value="Unassembled WGS sequence"/>
</dbReference>
<comment type="similarity">
    <text evidence="2">Belongs to the replication factor A protein 3 family.</text>
</comment>
<dbReference type="OrthoDB" id="188186at2759"/>
<dbReference type="Pfam" id="PF08661">
    <property type="entry name" value="Rep_fac-A_3"/>
    <property type="match status" value="1"/>
</dbReference>
<organism evidence="4 5">
    <name type="scientific">Coemansia spiralis</name>
    <dbReference type="NCBI Taxonomy" id="417178"/>
    <lineage>
        <taxon>Eukaryota</taxon>
        <taxon>Fungi</taxon>
        <taxon>Fungi incertae sedis</taxon>
        <taxon>Zoopagomycota</taxon>
        <taxon>Kickxellomycotina</taxon>
        <taxon>Kickxellomycetes</taxon>
        <taxon>Kickxellales</taxon>
        <taxon>Kickxellaceae</taxon>
        <taxon>Coemansia</taxon>
    </lineage>
</organism>
<evidence type="ECO:0000313" key="4">
    <source>
        <dbReference type="EMBL" id="KAJ2679660.1"/>
    </source>
</evidence>
<dbReference type="GO" id="GO:0006289">
    <property type="term" value="P:nucleotide-excision repair"/>
    <property type="evidence" value="ECO:0007669"/>
    <property type="project" value="TreeGrafter"/>
</dbReference>
<dbReference type="PANTHER" id="PTHR15114">
    <property type="entry name" value="REPLICATION PROTEIN A3"/>
    <property type="match status" value="1"/>
</dbReference>
<dbReference type="GO" id="GO:0005662">
    <property type="term" value="C:DNA replication factor A complex"/>
    <property type="evidence" value="ECO:0007669"/>
    <property type="project" value="TreeGrafter"/>
</dbReference>
<evidence type="ECO:0000256" key="2">
    <source>
        <dbReference type="ARBA" id="ARBA00009761"/>
    </source>
</evidence>
<comment type="caution">
    <text evidence="4">The sequence shown here is derived from an EMBL/GenBank/DDBJ whole genome shotgun (WGS) entry which is preliminary data.</text>
</comment>
<dbReference type="GO" id="GO:0006284">
    <property type="term" value="P:base-excision repair"/>
    <property type="evidence" value="ECO:0007669"/>
    <property type="project" value="TreeGrafter"/>
</dbReference>
<dbReference type="GO" id="GO:0000724">
    <property type="term" value="P:double-strand break repair via homologous recombination"/>
    <property type="evidence" value="ECO:0007669"/>
    <property type="project" value="TreeGrafter"/>
</dbReference>
<dbReference type="InterPro" id="IPR012340">
    <property type="entry name" value="NA-bd_OB-fold"/>
</dbReference>
<dbReference type="Gene3D" id="2.40.50.140">
    <property type="entry name" value="Nucleic acid-binding proteins"/>
    <property type="match status" value="1"/>
</dbReference>
<dbReference type="InterPro" id="IPR013970">
    <property type="entry name" value="Rfa2"/>
</dbReference>
<sequence length="104" mass="11173">MDKPTPRINSSMIQQYTNTTVRVVGKVLQTQGSGFVLETSTGGQVVVIPTVECTYSSQFVEIVGRVQNDGTISGYSAVNLSDNFDLQAYGLFEKAAQSCPALFA</sequence>
<accession>A0A9W8L066</accession>
<dbReference type="GO" id="GO:0006298">
    <property type="term" value="P:mismatch repair"/>
    <property type="evidence" value="ECO:0007669"/>
    <property type="project" value="TreeGrafter"/>
</dbReference>
<dbReference type="EMBL" id="JANBTW010000010">
    <property type="protein sequence ID" value="KAJ2679660.1"/>
    <property type="molecule type" value="Genomic_DNA"/>
</dbReference>
<evidence type="ECO:0000313" key="5">
    <source>
        <dbReference type="Proteomes" id="UP001151518"/>
    </source>
</evidence>
<reference evidence="4" key="1">
    <citation type="submission" date="2022-07" db="EMBL/GenBank/DDBJ databases">
        <title>Phylogenomic reconstructions and comparative analyses of Kickxellomycotina fungi.</title>
        <authorList>
            <person name="Reynolds N.K."/>
            <person name="Stajich J.E."/>
            <person name="Barry K."/>
            <person name="Grigoriev I.V."/>
            <person name="Crous P."/>
            <person name="Smith M.E."/>
        </authorList>
    </citation>
    <scope>NUCLEOTIDE SEQUENCE</scope>
    <source>
        <strain evidence="4">NRRL 3115</strain>
    </source>
</reference>